<evidence type="ECO:0000259" key="1">
    <source>
        <dbReference type="SMART" id="SM00479"/>
    </source>
</evidence>
<name>A0ABR7YEP0_9SPHI</name>
<keyword evidence="2" id="KW-0269">Exonuclease</keyword>
<dbReference type="PANTHER" id="PTHR30231:SF42">
    <property type="entry name" value="EXONUCLEASE"/>
    <property type="match status" value="1"/>
</dbReference>
<dbReference type="Gene3D" id="3.30.420.10">
    <property type="entry name" value="Ribonuclease H-like superfamily/Ribonuclease H"/>
    <property type="match status" value="1"/>
</dbReference>
<keyword evidence="2" id="KW-0378">Hydrolase</keyword>
<dbReference type="SUPFAM" id="SSF53098">
    <property type="entry name" value="Ribonuclease H-like"/>
    <property type="match status" value="1"/>
</dbReference>
<keyword evidence="2" id="KW-0540">Nuclease</keyword>
<accession>A0ABR7YEP0</accession>
<dbReference type="CDD" id="cd06130">
    <property type="entry name" value="DNA_pol_III_epsilon_like"/>
    <property type="match status" value="1"/>
</dbReference>
<dbReference type="EMBL" id="JACOIJ010000015">
    <property type="protein sequence ID" value="MBD1429780.1"/>
    <property type="molecule type" value="Genomic_DNA"/>
</dbReference>
<sequence>MHTFTSIDFELATSEYNSVCAVGLVSVEDGKIVNEFYSLVQPPENKYMWQTTRVHGIKAKDTANAPTFIDIFPEILPLVYGQKMVAHNEELDRKVLRRCMQHAGLVYEDLGLQERWECTSKIYKQLGFVKTKLSVVCEIMGIQLNPHDALSDARASAELFLLKDSAKDKLIKYQLVNQ</sequence>
<gene>
    <name evidence="2" type="ORF">H8B04_09370</name>
</gene>
<dbReference type="Proteomes" id="UP000651271">
    <property type="component" value="Unassembled WGS sequence"/>
</dbReference>
<protein>
    <submittedName>
        <fullName evidence="2">3'-5' exonuclease</fullName>
    </submittedName>
</protein>
<organism evidence="2 3">
    <name type="scientific">Sphingobacterium litopenaei</name>
    <dbReference type="NCBI Taxonomy" id="2763500"/>
    <lineage>
        <taxon>Bacteria</taxon>
        <taxon>Pseudomonadati</taxon>
        <taxon>Bacteroidota</taxon>
        <taxon>Sphingobacteriia</taxon>
        <taxon>Sphingobacteriales</taxon>
        <taxon>Sphingobacteriaceae</taxon>
        <taxon>Sphingobacterium</taxon>
    </lineage>
</organism>
<reference evidence="2 3" key="1">
    <citation type="submission" date="2020-08" db="EMBL/GenBank/DDBJ databases">
        <title>Sphingobacterium sp. DN04309 isolated from aquaculture water.</title>
        <authorList>
            <person name="Zhang M."/>
        </authorList>
    </citation>
    <scope>NUCLEOTIDE SEQUENCE [LARGE SCALE GENOMIC DNA]</scope>
    <source>
        <strain evidence="2 3">DN04309</strain>
    </source>
</reference>
<evidence type="ECO:0000313" key="2">
    <source>
        <dbReference type="EMBL" id="MBD1429780.1"/>
    </source>
</evidence>
<dbReference type="Pfam" id="PF00929">
    <property type="entry name" value="RNase_T"/>
    <property type="match status" value="1"/>
</dbReference>
<keyword evidence="3" id="KW-1185">Reference proteome</keyword>
<evidence type="ECO:0000313" key="3">
    <source>
        <dbReference type="Proteomes" id="UP000651271"/>
    </source>
</evidence>
<dbReference type="RefSeq" id="WP_190302188.1">
    <property type="nucleotide sequence ID" value="NZ_JACOIJ010000015.1"/>
</dbReference>
<proteinExistence type="predicted"/>
<dbReference type="InterPro" id="IPR036397">
    <property type="entry name" value="RNaseH_sf"/>
</dbReference>
<dbReference type="PANTHER" id="PTHR30231">
    <property type="entry name" value="DNA POLYMERASE III SUBUNIT EPSILON"/>
    <property type="match status" value="1"/>
</dbReference>
<feature type="domain" description="Exonuclease" evidence="1">
    <location>
        <begin position="3"/>
        <end position="169"/>
    </location>
</feature>
<dbReference type="GO" id="GO:0004527">
    <property type="term" value="F:exonuclease activity"/>
    <property type="evidence" value="ECO:0007669"/>
    <property type="project" value="UniProtKB-KW"/>
</dbReference>
<dbReference type="InterPro" id="IPR012337">
    <property type="entry name" value="RNaseH-like_sf"/>
</dbReference>
<dbReference type="InterPro" id="IPR013520">
    <property type="entry name" value="Ribonucl_H"/>
</dbReference>
<dbReference type="SMART" id="SM00479">
    <property type="entry name" value="EXOIII"/>
    <property type="match status" value="1"/>
</dbReference>
<comment type="caution">
    <text evidence="2">The sequence shown here is derived from an EMBL/GenBank/DDBJ whole genome shotgun (WGS) entry which is preliminary data.</text>
</comment>